<dbReference type="EMBL" id="JAENGY010000061">
    <property type="protein sequence ID" value="KAG6975492.1"/>
    <property type="molecule type" value="Genomic_DNA"/>
</dbReference>
<accession>A0A8J5J355</accession>
<dbReference type="AlphaFoldDB" id="A0A8J5J355"/>
<comment type="caution">
    <text evidence="2">The sequence shown here is derived from an EMBL/GenBank/DDBJ whole genome shotgun (WGS) entry which is preliminary data.</text>
</comment>
<protein>
    <submittedName>
        <fullName evidence="2">Uncharacterized protein</fullName>
    </submittedName>
</protein>
<name>A0A8J5J355_9STRA</name>
<feature type="region of interest" description="Disordered" evidence="1">
    <location>
        <begin position="1"/>
        <end position="35"/>
    </location>
</feature>
<reference evidence="2" key="1">
    <citation type="submission" date="2021-01" db="EMBL/GenBank/DDBJ databases">
        <title>Phytophthora aleatoria, a newly-described species from Pinus radiata is distinct from Phytophthora cactorum isolates based on comparative genomics.</title>
        <authorList>
            <person name="Mcdougal R."/>
            <person name="Panda P."/>
            <person name="Williams N."/>
            <person name="Studholme D.J."/>
        </authorList>
    </citation>
    <scope>NUCLEOTIDE SEQUENCE</scope>
    <source>
        <strain evidence="2">NZFS 4037</strain>
    </source>
</reference>
<proteinExistence type="predicted"/>
<evidence type="ECO:0000256" key="1">
    <source>
        <dbReference type="SAM" id="MobiDB-lite"/>
    </source>
</evidence>
<evidence type="ECO:0000313" key="2">
    <source>
        <dbReference type="EMBL" id="KAG6975492.1"/>
    </source>
</evidence>
<sequence>MNTGAGSDSDDDLQPEECGLGSDDDTESGRCSPWTQIWRPTEPDTLAVYRTSLLNDYDLYRCGHSMRSQLVLCRCKAQQERSDDDDTGAPLPCPCRYKCQAVSLVRFV</sequence>
<keyword evidence="3" id="KW-1185">Reference proteome</keyword>
<dbReference type="Proteomes" id="UP000709295">
    <property type="component" value="Unassembled WGS sequence"/>
</dbReference>
<organism evidence="2 3">
    <name type="scientific">Phytophthora aleatoria</name>
    <dbReference type="NCBI Taxonomy" id="2496075"/>
    <lineage>
        <taxon>Eukaryota</taxon>
        <taxon>Sar</taxon>
        <taxon>Stramenopiles</taxon>
        <taxon>Oomycota</taxon>
        <taxon>Peronosporomycetes</taxon>
        <taxon>Peronosporales</taxon>
        <taxon>Peronosporaceae</taxon>
        <taxon>Phytophthora</taxon>
    </lineage>
</organism>
<gene>
    <name evidence="2" type="ORF">JG688_00002342</name>
</gene>
<evidence type="ECO:0000313" key="3">
    <source>
        <dbReference type="Proteomes" id="UP000709295"/>
    </source>
</evidence>